<dbReference type="PANTHER" id="PTHR43691:SF14">
    <property type="entry name" value="URIDINE PHOSPHORYLASE"/>
    <property type="match status" value="1"/>
</dbReference>
<dbReference type="PANTHER" id="PTHR43691">
    <property type="entry name" value="URIDINE PHOSPHORYLASE"/>
    <property type="match status" value="1"/>
</dbReference>
<proteinExistence type="predicted"/>
<evidence type="ECO:0000259" key="1">
    <source>
        <dbReference type="Pfam" id="PF01048"/>
    </source>
</evidence>
<dbReference type="SMR" id="A2EM76"/>
<dbReference type="AlphaFoldDB" id="A2EM76"/>
<dbReference type="Gene3D" id="3.40.50.1580">
    <property type="entry name" value="Nucleoside phosphorylase domain"/>
    <property type="match status" value="1"/>
</dbReference>
<dbReference type="KEGG" id="tva:4764135"/>
<dbReference type="InterPro" id="IPR035994">
    <property type="entry name" value="Nucleoside_phosphorylase_sf"/>
</dbReference>
<gene>
    <name evidence="2" type="ORF">TVAG_034390</name>
</gene>
<accession>A2EM76</accession>
<dbReference type="GO" id="GO:0004850">
    <property type="term" value="F:uridine phosphorylase activity"/>
    <property type="evidence" value="ECO:0000318"/>
    <property type="project" value="GO_Central"/>
</dbReference>
<dbReference type="RefSeq" id="XP_001318483.1">
    <property type="nucleotide sequence ID" value="XM_001318448.1"/>
</dbReference>
<feature type="domain" description="Nucleoside phosphorylase" evidence="1">
    <location>
        <begin position="47"/>
        <end position="275"/>
    </location>
</feature>
<dbReference type="OrthoDB" id="416752at2759"/>
<dbReference type="SUPFAM" id="SSF53167">
    <property type="entry name" value="Purine and uridine phosphorylases"/>
    <property type="match status" value="1"/>
</dbReference>
<reference evidence="2" key="1">
    <citation type="submission" date="2006-10" db="EMBL/GenBank/DDBJ databases">
        <authorList>
            <person name="Amadeo P."/>
            <person name="Zhao Q."/>
            <person name="Wortman J."/>
            <person name="Fraser-Liggett C."/>
            <person name="Carlton J."/>
        </authorList>
    </citation>
    <scope>NUCLEOTIDE SEQUENCE</scope>
    <source>
        <strain evidence="2">G3</strain>
    </source>
</reference>
<name>A2EM76_TRIV3</name>
<dbReference type="Proteomes" id="UP000001542">
    <property type="component" value="Unassembled WGS sequence"/>
</dbReference>
<dbReference type="InParanoid" id="A2EM76"/>
<dbReference type="InterPro" id="IPR000845">
    <property type="entry name" value="Nucleoside_phosphorylase_d"/>
</dbReference>
<dbReference type="EMBL" id="DS113428">
    <property type="protein sequence ID" value="EAY06260.1"/>
    <property type="molecule type" value="Genomic_DNA"/>
</dbReference>
<dbReference type="STRING" id="5722.A2EM76"/>
<dbReference type="VEuPathDB" id="TrichDB:TVAG_034390"/>
<reference evidence="2" key="2">
    <citation type="journal article" date="2007" name="Science">
        <title>Draft genome sequence of the sexually transmitted pathogen Trichomonas vaginalis.</title>
        <authorList>
            <person name="Carlton J.M."/>
            <person name="Hirt R.P."/>
            <person name="Silva J.C."/>
            <person name="Delcher A.L."/>
            <person name="Schatz M."/>
            <person name="Zhao Q."/>
            <person name="Wortman J.R."/>
            <person name="Bidwell S.L."/>
            <person name="Alsmark U.C.M."/>
            <person name="Besteiro S."/>
            <person name="Sicheritz-Ponten T."/>
            <person name="Noel C.J."/>
            <person name="Dacks J.B."/>
            <person name="Foster P.G."/>
            <person name="Simillion C."/>
            <person name="Van de Peer Y."/>
            <person name="Miranda-Saavedra D."/>
            <person name="Barton G.J."/>
            <person name="Westrop G.D."/>
            <person name="Mueller S."/>
            <person name="Dessi D."/>
            <person name="Fiori P.L."/>
            <person name="Ren Q."/>
            <person name="Paulsen I."/>
            <person name="Zhang H."/>
            <person name="Bastida-Corcuera F.D."/>
            <person name="Simoes-Barbosa A."/>
            <person name="Brown M.T."/>
            <person name="Hayes R.D."/>
            <person name="Mukherjee M."/>
            <person name="Okumura C.Y."/>
            <person name="Schneider R."/>
            <person name="Smith A.J."/>
            <person name="Vanacova S."/>
            <person name="Villalvazo M."/>
            <person name="Haas B.J."/>
            <person name="Pertea M."/>
            <person name="Feldblyum T.V."/>
            <person name="Utterback T.R."/>
            <person name="Shu C.L."/>
            <person name="Osoegawa K."/>
            <person name="de Jong P.J."/>
            <person name="Hrdy I."/>
            <person name="Horvathova L."/>
            <person name="Zubacova Z."/>
            <person name="Dolezal P."/>
            <person name="Malik S.B."/>
            <person name="Logsdon J.M. Jr."/>
            <person name="Henze K."/>
            <person name="Gupta A."/>
            <person name="Wang C.C."/>
            <person name="Dunne R.L."/>
            <person name="Upcroft J.A."/>
            <person name="Upcroft P."/>
            <person name="White O."/>
            <person name="Salzberg S.L."/>
            <person name="Tang P."/>
            <person name="Chiu C.-H."/>
            <person name="Lee Y.-S."/>
            <person name="Embley T.M."/>
            <person name="Coombs G.H."/>
            <person name="Mottram J.C."/>
            <person name="Tachezy J."/>
            <person name="Fraser-Liggett C.M."/>
            <person name="Johnson P.J."/>
        </authorList>
    </citation>
    <scope>NUCLEOTIDE SEQUENCE [LARGE SCALE GENOMIC DNA]</scope>
    <source>
        <strain evidence="2">G3</strain>
    </source>
</reference>
<dbReference type="VEuPathDB" id="TrichDB:TVAGG3_0640780"/>
<dbReference type="Pfam" id="PF01048">
    <property type="entry name" value="PNP_UDP_1"/>
    <property type="match status" value="1"/>
</dbReference>
<organism evidence="2 3">
    <name type="scientific">Trichomonas vaginalis (strain ATCC PRA-98 / G3)</name>
    <dbReference type="NCBI Taxonomy" id="412133"/>
    <lineage>
        <taxon>Eukaryota</taxon>
        <taxon>Metamonada</taxon>
        <taxon>Parabasalia</taxon>
        <taxon>Trichomonadida</taxon>
        <taxon>Trichomonadidae</taxon>
        <taxon>Trichomonas</taxon>
    </lineage>
</organism>
<keyword evidence="3" id="KW-1185">Reference proteome</keyword>
<sequence length="281" mass="30896">MTLQHPDSCKGGNTIPVDKDGRPYHFGCTGAEISNDFLITTDYYLAEQIAKLFEEKEPFCFRSNRGYTTFTGHYKGKRLSICAFGIGFAMIDFLVREVRTITQGKLTFIQLGAAPSPAGHANGTAINVKDCVAYELDFNEFGGNTETPYRFFKKPVPANEKLLAALNEGLKAANIPTVEGRVASNPSFVSGVNSPALPQFDFKQSGLLAKVEAELGKIDSLEMDTYPLYWTALREVNHQIEAACVTVVNSDAKGNAMNIEELRKRQLEVAAVILEQLGKLQ</sequence>
<evidence type="ECO:0000313" key="2">
    <source>
        <dbReference type="EMBL" id="EAY06260.1"/>
    </source>
</evidence>
<evidence type="ECO:0000313" key="3">
    <source>
        <dbReference type="Proteomes" id="UP000001542"/>
    </source>
</evidence>
<protein>
    <recommendedName>
        <fullName evidence="1">Nucleoside phosphorylase domain-containing protein</fullName>
    </recommendedName>
</protein>
<dbReference type="GO" id="GO:0006218">
    <property type="term" value="P:uridine catabolic process"/>
    <property type="evidence" value="ECO:0000318"/>
    <property type="project" value="GO_Central"/>
</dbReference>
<dbReference type="GO" id="GO:0005829">
    <property type="term" value="C:cytosol"/>
    <property type="evidence" value="ECO:0000318"/>
    <property type="project" value="GO_Central"/>
</dbReference>